<evidence type="ECO:0000313" key="2">
    <source>
        <dbReference type="Proteomes" id="UP001215598"/>
    </source>
</evidence>
<gene>
    <name evidence="1" type="ORF">B0H16DRAFT_1481058</name>
</gene>
<dbReference type="AlphaFoldDB" id="A0AAD7H0R5"/>
<organism evidence="1 2">
    <name type="scientific">Mycena metata</name>
    <dbReference type="NCBI Taxonomy" id="1033252"/>
    <lineage>
        <taxon>Eukaryota</taxon>
        <taxon>Fungi</taxon>
        <taxon>Dikarya</taxon>
        <taxon>Basidiomycota</taxon>
        <taxon>Agaricomycotina</taxon>
        <taxon>Agaricomycetes</taxon>
        <taxon>Agaricomycetidae</taxon>
        <taxon>Agaricales</taxon>
        <taxon>Marasmiineae</taxon>
        <taxon>Mycenaceae</taxon>
        <taxon>Mycena</taxon>
    </lineage>
</organism>
<sequence>MGKEEEVAVVPLSATQLKKHVFEALKESMMSRKGSQRSIESLQKSGKDGWAKEEEVVVVEEREAFARSMVTSRDVTNASGPIAFITSWQFGKQAVPQKITMKNRTQQDKLRNARADAQQAREENTKRIYFRNLWAILPLFYTYFSSTSSLTSSATMSAMRIAGALRKHRHIVASKALSPLALDIEPIALTF</sequence>
<protein>
    <submittedName>
        <fullName evidence="1">Uncharacterized protein</fullName>
    </submittedName>
</protein>
<dbReference type="Proteomes" id="UP001215598">
    <property type="component" value="Unassembled WGS sequence"/>
</dbReference>
<comment type="caution">
    <text evidence="1">The sequence shown here is derived from an EMBL/GenBank/DDBJ whole genome shotgun (WGS) entry which is preliminary data.</text>
</comment>
<accession>A0AAD7H0R5</accession>
<dbReference type="EMBL" id="JARKIB010000423">
    <property type="protein sequence ID" value="KAJ7709274.1"/>
    <property type="molecule type" value="Genomic_DNA"/>
</dbReference>
<keyword evidence="2" id="KW-1185">Reference proteome</keyword>
<reference evidence="1" key="1">
    <citation type="submission" date="2023-03" db="EMBL/GenBank/DDBJ databases">
        <title>Massive genome expansion in bonnet fungi (Mycena s.s.) driven by repeated elements and novel gene families across ecological guilds.</title>
        <authorList>
            <consortium name="Lawrence Berkeley National Laboratory"/>
            <person name="Harder C.B."/>
            <person name="Miyauchi S."/>
            <person name="Viragh M."/>
            <person name="Kuo A."/>
            <person name="Thoen E."/>
            <person name="Andreopoulos B."/>
            <person name="Lu D."/>
            <person name="Skrede I."/>
            <person name="Drula E."/>
            <person name="Henrissat B."/>
            <person name="Morin E."/>
            <person name="Kohler A."/>
            <person name="Barry K."/>
            <person name="LaButti K."/>
            <person name="Morin E."/>
            <person name="Salamov A."/>
            <person name="Lipzen A."/>
            <person name="Mereny Z."/>
            <person name="Hegedus B."/>
            <person name="Baldrian P."/>
            <person name="Stursova M."/>
            <person name="Weitz H."/>
            <person name="Taylor A."/>
            <person name="Grigoriev I.V."/>
            <person name="Nagy L.G."/>
            <person name="Martin F."/>
            <person name="Kauserud H."/>
        </authorList>
    </citation>
    <scope>NUCLEOTIDE SEQUENCE</scope>
    <source>
        <strain evidence="1">CBHHK182m</strain>
    </source>
</reference>
<proteinExistence type="predicted"/>
<evidence type="ECO:0000313" key="1">
    <source>
        <dbReference type="EMBL" id="KAJ7709274.1"/>
    </source>
</evidence>
<name>A0AAD7H0R5_9AGAR</name>